<dbReference type="Proteomes" id="UP001159387">
    <property type="component" value="Unassembled WGS sequence"/>
</dbReference>
<sequence>MNTKSDALLRIKEHQDAILKEFEEMSPTELEELYGTKGSSNKPPTAQPPQQPKPENRVSPGFNAPLPPMAWITDPNANVDKDVYYWNGKMWILG</sequence>
<name>A0AA43GTE1_9CYAN</name>
<evidence type="ECO:0000313" key="3">
    <source>
        <dbReference type="Proteomes" id="UP001159387"/>
    </source>
</evidence>
<evidence type="ECO:0000256" key="1">
    <source>
        <dbReference type="SAM" id="MobiDB-lite"/>
    </source>
</evidence>
<dbReference type="EMBL" id="JANQDH010000090">
    <property type="protein sequence ID" value="MDH6061419.1"/>
    <property type="molecule type" value="Genomic_DNA"/>
</dbReference>
<gene>
    <name evidence="2" type="ORF">NWP17_13395</name>
</gene>
<feature type="region of interest" description="Disordered" evidence="1">
    <location>
        <begin position="26"/>
        <end position="65"/>
    </location>
</feature>
<proteinExistence type="predicted"/>
<dbReference type="AlphaFoldDB" id="A0AA43GTE1"/>
<reference evidence="2 3" key="1">
    <citation type="journal article" date="2023" name="J. Phycol.">
        <title>Chrysosporum ovalisporum is synonymous with the true-branching cyanobacterium Umezakia natans (Nostocales/Aphanizomenonaceae).</title>
        <authorList>
            <person name="McGregor G.B."/>
            <person name="Sendall B.C."/>
            <person name="Niiyama Y."/>
            <person name="Tuji A."/>
            <person name="Willis A."/>
        </authorList>
    </citation>
    <scope>NUCLEOTIDE SEQUENCE [LARGE SCALE GENOMIC DNA]</scope>
    <source>
        <strain evidence="2 3">ANA360D</strain>
    </source>
</reference>
<comment type="caution">
    <text evidence="2">The sequence shown here is derived from an EMBL/GenBank/DDBJ whole genome shotgun (WGS) entry which is preliminary data.</text>
</comment>
<organism evidence="2 3">
    <name type="scientific">Chrysosporum bergii ANA360D</name>
    <dbReference type="NCBI Taxonomy" id="617107"/>
    <lineage>
        <taxon>Bacteria</taxon>
        <taxon>Bacillati</taxon>
        <taxon>Cyanobacteriota</taxon>
        <taxon>Cyanophyceae</taxon>
        <taxon>Nostocales</taxon>
        <taxon>Nodulariaceae</taxon>
        <taxon>Chrysosporum</taxon>
    </lineage>
</organism>
<protein>
    <submittedName>
        <fullName evidence="2">Uncharacterized protein</fullName>
    </submittedName>
</protein>
<dbReference type="RefSeq" id="WP_280655389.1">
    <property type="nucleotide sequence ID" value="NZ_JANQDH010000090.1"/>
</dbReference>
<accession>A0AA43GTE1</accession>
<evidence type="ECO:0000313" key="2">
    <source>
        <dbReference type="EMBL" id="MDH6061419.1"/>
    </source>
</evidence>
<keyword evidence="3" id="KW-1185">Reference proteome</keyword>